<proteinExistence type="inferred from homology"/>
<dbReference type="GO" id="GO:0005829">
    <property type="term" value="C:cytosol"/>
    <property type="evidence" value="ECO:0007669"/>
    <property type="project" value="TreeGrafter"/>
</dbReference>
<evidence type="ECO:0000313" key="4">
    <source>
        <dbReference type="EMBL" id="SNZ03098.1"/>
    </source>
</evidence>
<dbReference type="SUPFAM" id="SSF52218">
    <property type="entry name" value="Flavoproteins"/>
    <property type="match status" value="1"/>
</dbReference>
<dbReference type="InterPro" id="IPR050712">
    <property type="entry name" value="NAD(P)H-dep_reductase"/>
</dbReference>
<dbReference type="GO" id="GO:0010181">
    <property type="term" value="F:FMN binding"/>
    <property type="evidence" value="ECO:0007669"/>
    <property type="project" value="TreeGrafter"/>
</dbReference>
<dbReference type="Pfam" id="PF03358">
    <property type="entry name" value="FMN_red"/>
    <property type="match status" value="1"/>
</dbReference>
<dbReference type="InterPro" id="IPR029039">
    <property type="entry name" value="Flavoprotein-like_sf"/>
</dbReference>
<evidence type="ECO:0000259" key="3">
    <source>
        <dbReference type="Pfam" id="PF03358"/>
    </source>
</evidence>
<dbReference type="RefSeq" id="WP_097007249.1">
    <property type="nucleotide sequence ID" value="NZ_OBEJ01000001.1"/>
</dbReference>
<protein>
    <submittedName>
        <fullName evidence="4">NAD(P)H-dependent FMN reductase</fullName>
    </submittedName>
</protein>
<gene>
    <name evidence="4" type="ORF">SAMN06269185_0190</name>
</gene>
<dbReference type="EMBL" id="OBEJ01000001">
    <property type="protein sequence ID" value="SNZ03098.1"/>
    <property type="molecule type" value="Genomic_DNA"/>
</dbReference>
<keyword evidence="5" id="KW-1185">Reference proteome</keyword>
<comment type="similarity">
    <text evidence="2">Belongs to the SsuE family. Isf subfamily.</text>
</comment>
<dbReference type="AlphaFoldDB" id="A0A285N191"/>
<dbReference type="OrthoDB" id="9059at2157"/>
<dbReference type="InterPro" id="IPR005025">
    <property type="entry name" value="FMN_Rdtase-like_dom"/>
</dbReference>
<feature type="domain" description="NADPH-dependent FMN reductase-like" evidence="3">
    <location>
        <begin position="6"/>
        <end position="144"/>
    </location>
</feature>
<dbReference type="Gene3D" id="3.40.50.360">
    <property type="match status" value="1"/>
</dbReference>
<evidence type="ECO:0000256" key="1">
    <source>
        <dbReference type="ARBA" id="ARBA00001966"/>
    </source>
</evidence>
<dbReference type="PANTHER" id="PTHR30543:SF21">
    <property type="entry name" value="NAD(P)H-DEPENDENT FMN REDUCTASE LOT6"/>
    <property type="match status" value="1"/>
</dbReference>
<comment type="cofactor">
    <cofactor evidence="1">
        <name>[4Fe-4S] cluster</name>
        <dbReference type="ChEBI" id="CHEBI:49883"/>
    </cofactor>
</comment>
<dbReference type="GO" id="GO:0016491">
    <property type="term" value="F:oxidoreductase activity"/>
    <property type="evidence" value="ECO:0007669"/>
    <property type="project" value="InterPro"/>
</dbReference>
<name>A0A285N191_NATPI</name>
<reference evidence="4 5" key="1">
    <citation type="submission" date="2017-09" db="EMBL/GenBank/DDBJ databases">
        <authorList>
            <person name="Ehlers B."/>
            <person name="Leendertz F.H."/>
        </authorList>
    </citation>
    <scope>NUCLEOTIDE SEQUENCE [LARGE SCALE GENOMIC DNA]</scope>
    <source>
        <strain evidence="4 5">DSM 27208</strain>
    </source>
</reference>
<dbReference type="PANTHER" id="PTHR30543">
    <property type="entry name" value="CHROMATE REDUCTASE"/>
    <property type="match status" value="1"/>
</dbReference>
<organism evidence="4 5">
    <name type="scientific">Natronoarchaeum philippinense</name>
    <dbReference type="NCBI Taxonomy" id="558529"/>
    <lineage>
        <taxon>Archaea</taxon>
        <taxon>Methanobacteriati</taxon>
        <taxon>Methanobacteriota</taxon>
        <taxon>Stenosarchaea group</taxon>
        <taxon>Halobacteria</taxon>
        <taxon>Halobacteriales</taxon>
        <taxon>Natronoarchaeaceae</taxon>
    </lineage>
</organism>
<sequence length="196" mass="20642">MDRDVRVVALCGSLRDQSKTRTALAAALASAREAGARTDLLDLREYDLPAYDPDEPEPEDAAALCAAVSDADAVLIGTPNYHGSYSGPLKNALDYCGRDEFGGTTVGLLEVAGGEFPTAPLEHLRSVCRTLNAWTLPIEVAIPSSSSTVEDGAIVDETVAERVAELGDAAAKYAGVEQFPELAEDRRNAFAGAVDD</sequence>
<accession>A0A285N191</accession>
<evidence type="ECO:0000313" key="5">
    <source>
        <dbReference type="Proteomes" id="UP000219453"/>
    </source>
</evidence>
<dbReference type="Proteomes" id="UP000219453">
    <property type="component" value="Unassembled WGS sequence"/>
</dbReference>
<evidence type="ECO:0000256" key="2">
    <source>
        <dbReference type="ARBA" id="ARBA00038292"/>
    </source>
</evidence>